<dbReference type="InterPro" id="IPR036890">
    <property type="entry name" value="HATPase_C_sf"/>
</dbReference>
<organism evidence="1">
    <name type="scientific">Candidatus Electrothrix aestuarii</name>
    <dbReference type="NCBI Taxonomy" id="3062594"/>
    <lineage>
        <taxon>Bacteria</taxon>
        <taxon>Pseudomonadati</taxon>
        <taxon>Thermodesulfobacteriota</taxon>
        <taxon>Desulfobulbia</taxon>
        <taxon>Desulfobulbales</taxon>
        <taxon>Desulfobulbaceae</taxon>
        <taxon>Candidatus Electrothrix</taxon>
    </lineage>
</organism>
<evidence type="ECO:0000313" key="1">
    <source>
        <dbReference type="EMBL" id="XCN73516.1"/>
    </source>
</evidence>
<keyword evidence="1" id="KW-0067">ATP-binding</keyword>
<gene>
    <name evidence="1" type="ORF">Q3M24_01835</name>
</gene>
<name>A0AAU8LXC1_9BACT</name>
<dbReference type="EMBL" id="CP159373">
    <property type="protein sequence ID" value="XCN73516.1"/>
    <property type="molecule type" value="Genomic_DNA"/>
</dbReference>
<dbReference type="SUPFAM" id="SSF55874">
    <property type="entry name" value="ATPase domain of HSP90 chaperone/DNA topoisomerase II/histidine kinase"/>
    <property type="match status" value="1"/>
</dbReference>
<dbReference type="GO" id="GO:0005524">
    <property type="term" value="F:ATP binding"/>
    <property type="evidence" value="ECO:0007669"/>
    <property type="project" value="UniProtKB-KW"/>
</dbReference>
<sequence>MIILNVPTVNDDNKDFDRLFSLWDQVNDDSLDVAFNFSHCHFLRQNAVAFIGGLARLIESRGGRVEFRWDTLQQKIFTNLAQNGFLCAFGNSSGPWCGNSIPFREDLFQDKNAVVDYLKTQWLGREWMSISDRLRDNIVGNVWEIYTNAFEHGSSAIGVFSCGQHYPWLHELKLTVVDFGEGIPATVRWHFRNSPSAQNLSDADCLRWAFRNGTTTKPDGIGRGVGLDLLRDFIQLNNGKLEIFSHNGYTLIDGSSDIVNNRASFFQGTLANITLKCDESFYHFSDEPIQGPYF</sequence>
<dbReference type="AlphaFoldDB" id="A0AAU8LXC1"/>
<proteinExistence type="predicted"/>
<reference evidence="1" key="1">
    <citation type="journal article" date="2024" name="Syst. Appl. Microbiol.">
        <title>First single-strain enrichments of Electrothrix cable bacteria, description of E. aestuarii sp. nov. and E. rattekaaiensis sp. nov., and proposal of a cable bacteria taxonomy following the rules of the SeqCode.</title>
        <authorList>
            <person name="Plum-Jensen L.E."/>
            <person name="Schramm A."/>
            <person name="Marshall I.P.G."/>
        </authorList>
    </citation>
    <scope>NUCLEOTIDE SEQUENCE</scope>
    <source>
        <strain evidence="1">Rat1</strain>
    </source>
</reference>
<reference evidence="1" key="2">
    <citation type="submission" date="2024-06" db="EMBL/GenBank/DDBJ databases">
        <authorList>
            <person name="Plum-Jensen L.E."/>
            <person name="Schramm A."/>
            <person name="Marshall I.P.G."/>
        </authorList>
    </citation>
    <scope>NUCLEOTIDE SEQUENCE</scope>
    <source>
        <strain evidence="1">Rat1</strain>
    </source>
</reference>
<dbReference type="KEGG" id="eaj:Q3M24_01835"/>
<keyword evidence="1" id="KW-0547">Nucleotide-binding</keyword>
<accession>A0AAU8LXC1</accession>
<dbReference type="Gene3D" id="3.30.565.10">
    <property type="entry name" value="Histidine kinase-like ATPase, C-terminal domain"/>
    <property type="match status" value="1"/>
</dbReference>
<protein>
    <submittedName>
        <fullName evidence="1">ATP-binding protein</fullName>
    </submittedName>
</protein>